<name>A0A0R0M5R9_9MICR</name>
<keyword evidence="3" id="KW-1185">Reference proteome</keyword>
<comment type="caution">
    <text evidence="2">The sequence shown here is derived from an EMBL/GenBank/DDBJ whole genome shotgun (WGS) entry which is preliminary data.</text>
</comment>
<evidence type="ECO:0000313" key="3">
    <source>
        <dbReference type="Proteomes" id="UP000051530"/>
    </source>
</evidence>
<dbReference type="EMBL" id="LGUB01000221">
    <property type="protein sequence ID" value="KRH93771.1"/>
    <property type="molecule type" value="Genomic_DNA"/>
</dbReference>
<evidence type="ECO:0000256" key="1">
    <source>
        <dbReference type="SAM" id="MobiDB-lite"/>
    </source>
</evidence>
<feature type="compositionally biased region" description="Polar residues" evidence="1">
    <location>
        <begin position="1"/>
        <end position="19"/>
    </location>
</feature>
<dbReference type="VEuPathDB" id="MicrosporidiaDB:M153_5800004480"/>
<evidence type="ECO:0000313" key="2">
    <source>
        <dbReference type="EMBL" id="KRH93771.1"/>
    </source>
</evidence>
<dbReference type="AlphaFoldDB" id="A0A0R0M5R9"/>
<organism evidence="2 3">
    <name type="scientific">Pseudoloma neurophilia</name>
    <dbReference type="NCBI Taxonomy" id="146866"/>
    <lineage>
        <taxon>Eukaryota</taxon>
        <taxon>Fungi</taxon>
        <taxon>Fungi incertae sedis</taxon>
        <taxon>Microsporidia</taxon>
        <taxon>Pseudoloma</taxon>
    </lineage>
</organism>
<feature type="region of interest" description="Disordered" evidence="1">
    <location>
        <begin position="1"/>
        <end position="32"/>
    </location>
</feature>
<accession>A0A0R0M5R9</accession>
<protein>
    <submittedName>
        <fullName evidence="2">Uncharacterized protein</fullName>
    </submittedName>
</protein>
<sequence>MTGQPHSNNANMNSTNQGRVRSKVQGSRERSKRDKFIMSIFVCHAERGFTPGKQVNQQVTIVQSGIQNNIFACAQLI</sequence>
<proteinExistence type="predicted"/>
<dbReference type="Proteomes" id="UP000051530">
    <property type="component" value="Unassembled WGS sequence"/>
</dbReference>
<gene>
    <name evidence="2" type="ORF">M153_5800004480</name>
</gene>
<reference evidence="2 3" key="1">
    <citation type="submission" date="2015-07" db="EMBL/GenBank/DDBJ databases">
        <title>The genome of Pseudoloma neurophilia, a relevant intracellular parasite of the zebrafish.</title>
        <authorList>
            <person name="Ndikumana S."/>
            <person name="Pelin A."/>
            <person name="Sanders J."/>
            <person name="Corradi N."/>
        </authorList>
    </citation>
    <scope>NUCLEOTIDE SEQUENCE [LARGE SCALE GENOMIC DNA]</scope>
    <source>
        <strain evidence="2 3">MK1</strain>
    </source>
</reference>